<dbReference type="RefSeq" id="WP_047809609.1">
    <property type="nucleotide sequence ID" value="NZ_LDZY01000005.1"/>
</dbReference>
<dbReference type="Proteomes" id="UP000036356">
    <property type="component" value="Unassembled WGS sequence"/>
</dbReference>
<dbReference type="EMBL" id="LDZY01000005">
    <property type="protein sequence ID" value="KLU66337.1"/>
    <property type="molecule type" value="Genomic_DNA"/>
</dbReference>
<protein>
    <submittedName>
        <fullName evidence="2">Uncharacterized protein</fullName>
    </submittedName>
</protein>
<feature type="transmembrane region" description="Helical" evidence="1">
    <location>
        <begin position="6"/>
        <end position="28"/>
    </location>
</feature>
<keyword evidence="1" id="KW-1133">Transmembrane helix</keyword>
<organism evidence="2 3">
    <name type="scientific">Desulfosporosinus acididurans</name>
    <dbReference type="NCBI Taxonomy" id="476652"/>
    <lineage>
        <taxon>Bacteria</taxon>
        <taxon>Bacillati</taxon>
        <taxon>Bacillota</taxon>
        <taxon>Clostridia</taxon>
        <taxon>Eubacteriales</taxon>
        <taxon>Desulfitobacteriaceae</taxon>
        <taxon>Desulfosporosinus</taxon>
    </lineage>
</organism>
<gene>
    <name evidence="2" type="ORF">DEAC_c17360</name>
</gene>
<evidence type="ECO:0000313" key="3">
    <source>
        <dbReference type="Proteomes" id="UP000036356"/>
    </source>
</evidence>
<reference evidence="2 3" key="1">
    <citation type="submission" date="2015-06" db="EMBL/GenBank/DDBJ databases">
        <title>Draft genome of the moderately acidophilic sulfate reducer Candidatus Desulfosporosinus acididurans strain M1.</title>
        <authorList>
            <person name="Poehlein A."/>
            <person name="Petzsch P."/>
            <person name="Johnson B.D."/>
            <person name="Schloemann M."/>
            <person name="Daniel R."/>
            <person name="Muehling M."/>
        </authorList>
    </citation>
    <scope>NUCLEOTIDE SEQUENCE [LARGE SCALE GENOMIC DNA]</scope>
    <source>
        <strain evidence="2 3">M1</strain>
    </source>
</reference>
<feature type="transmembrane region" description="Helical" evidence="1">
    <location>
        <begin position="49"/>
        <end position="66"/>
    </location>
</feature>
<feature type="transmembrane region" description="Helical" evidence="1">
    <location>
        <begin position="72"/>
        <end position="98"/>
    </location>
</feature>
<name>A0A0J1FSQ7_9FIRM</name>
<keyword evidence="1" id="KW-0472">Membrane</keyword>
<comment type="caution">
    <text evidence="2">The sequence shown here is derived from an EMBL/GenBank/DDBJ whole genome shotgun (WGS) entry which is preliminary data.</text>
</comment>
<keyword evidence="1" id="KW-0812">Transmembrane</keyword>
<dbReference type="PATRIC" id="fig|476652.3.peg.1794"/>
<sequence length="115" mass="12970">MNDMIVGIISGVIATYVAKWLQYIFIGSDNIKIESDNSKKQIDKIKREFYFCFPCALLLVIISKEIPSGTFLSVAVIASTTILFVLSLFAFMCAIDIIENQFDNNSYQDPNTKLQ</sequence>
<evidence type="ECO:0000256" key="1">
    <source>
        <dbReference type="SAM" id="Phobius"/>
    </source>
</evidence>
<proteinExistence type="predicted"/>
<evidence type="ECO:0000313" key="2">
    <source>
        <dbReference type="EMBL" id="KLU66337.1"/>
    </source>
</evidence>
<dbReference type="AlphaFoldDB" id="A0A0J1FSQ7"/>
<accession>A0A0J1FSQ7</accession>
<keyword evidence="3" id="KW-1185">Reference proteome</keyword>